<protein>
    <recommendedName>
        <fullName evidence="6">Alpha-taxilin-like protein</fullName>
    </recommendedName>
</protein>
<feature type="compositionally biased region" description="Acidic residues" evidence="3">
    <location>
        <begin position="446"/>
        <end position="477"/>
    </location>
</feature>
<dbReference type="AlphaFoldDB" id="G0SGG7"/>
<keyword evidence="5" id="KW-1185">Reference proteome</keyword>
<feature type="region of interest" description="Disordered" evidence="3">
    <location>
        <begin position="387"/>
        <end position="510"/>
    </location>
</feature>
<proteinExistence type="inferred from homology"/>
<evidence type="ECO:0008006" key="6">
    <source>
        <dbReference type="Google" id="ProtNLM"/>
    </source>
</evidence>
<feature type="compositionally biased region" description="Polar residues" evidence="3">
    <location>
        <begin position="1"/>
        <end position="11"/>
    </location>
</feature>
<evidence type="ECO:0000256" key="1">
    <source>
        <dbReference type="ARBA" id="ARBA00009550"/>
    </source>
</evidence>
<reference evidence="4 5" key="1">
    <citation type="journal article" date="2011" name="Cell">
        <title>Insight into structure and assembly of the nuclear pore complex by utilizing the genome of a eukaryotic thermophile.</title>
        <authorList>
            <person name="Amlacher S."/>
            <person name="Sarges P."/>
            <person name="Flemming D."/>
            <person name="van Noort V."/>
            <person name="Kunze R."/>
            <person name="Devos D.P."/>
            <person name="Arumugam M."/>
            <person name="Bork P."/>
            <person name="Hurt E."/>
        </authorList>
    </citation>
    <scope>NUCLEOTIDE SEQUENCE [LARGE SCALE GENOMIC DNA]</scope>
    <source>
        <strain evidence="5">DSM 1495 / CBS 144.50 / IMI 039719</strain>
    </source>
</reference>
<gene>
    <name evidence="4" type="ORF">CTHT_0066270</name>
</gene>
<sequence length="510" mass="57899">MSTPNPSTAPTNGRPATESVPPNGQSGAAQAVPAAAAPSGKKGKAKKMPEPSEASKLIAQRISQLEMDAALDKDQEAELEREVRKANRELQNQTAKMMDMQKIEFLTKRCSDLFMEMKRHERESIKNKKRTDQLQKDKDNSRQELNKTVSLKEKLEKLCRELQKENNKLKVLSHDSTDGMGKKQDADEFYVGRTRTKLLQMRKFGARLRGTSGIQAFCVEWMNIKKTKITHRFKSLIDQYELRELHFHSQMRTKELEVQYNLARYEQQKKNYEAEYARSRQLNAQVQAFTQTEADLRHQLSVYVEKFKQVEDTLNNSNDLFTTFRKEMEDMTKKTKRLEKENEQLKRKHEQVNGNILKMAEERNRNLSEIEELRKKLDKLNGIIKQMQQQGRGIPQGMASGTNAGTNASNGTSSNSNAAATQNGHHGGHSHGSSHGSHAENGHGEEEGDGSEYDEDEYDEGEEEGSEEGEFDDETEDELHQQGPQQPQPYGPERPLRAAPAAAATTNGHR</sequence>
<dbReference type="Proteomes" id="UP000008066">
    <property type="component" value="Unassembled WGS sequence"/>
</dbReference>
<comment type="similarity">
    <text evidence="1">Belongs to the taxilin family.</text>
</comment>
<evidence type="ECO:0000256" key="2">
    <source>
        <dbReference type="SAM" id="Coils"/>
    </source>
</evidence>
<evidence type="ECO:0000313" key="5">
    <source>
        <dbReference type="Proteomes" id="UP000008066"/>
    </source>
</evidence>
<dbReference type="GeneID" id="18260665"/>
<dbReference type="Pfam" id="PF09728">
    <property type="entry name" value="Taxilin"/>
    <property type="match status" value="1"/>
</dbReference>
<dbReference type="EMBL" id="GL988047">
    <property type="protein sequence ID" value="EGS17306.1"/>
    <property type="molecule type" value="Genomic_DNA"/>
</dbReference>
<evidence type="ECO:0000256" key="3">
    <source>
        <dbReference type="SAM" id="MobiDB-lite"/>
    </source>
</evidence>
<dbReference type="OrthoDB" id="425555at2759"/>
<dbReference type="eggNOG" id="KOG1850">
    <property type="taxonomic scope" value="Eukaryota"/>
</dbReference>
<name>G0SGG7_CHATD</name>
<feature type="compositionally biased region" description="Low complexity" evidence="3">
    <location>
        <begin position="24"/>
        <end position="40"/>
    </location>
</feature>
<feature type="coiled-coil region" evidence="2">
    <location>
        <begin position="255"/>
        <end position="282"/>
    </location>
</feature>
<dbReference type="GO" id="GO:0019905">
    <property type="term" value="F:syntaxin binding"/>
    <property type="evidence" value="ECO:0007669"/>
    <property type="project" value="InterPro"/>
</dbReference>
<dbReference type="PANTHER" id="PTHR16127">
    <property type="entry name" value="TAXILIN"/>
    <property type="match status" value="1"/>
</dbReference>
<dbReference type="KEGG" id="cthr:CTHT_0066270"/>
<keyword evidence="2" id="KW-0175">Coiled coil</keyword>
<feature type="region of interest" description="Disordered" evidence="3">
    <location>
        <begin position="1"/>
        <end position="58"/>
    </location>
</feature>
<organism evidence="5">
    <name type="scientific">Chaetomium thermophilum (strain DSM 1495 / CBS 144.50 / IMI 039719)</name>
    <name type="common">Thermochaetoides thermophila</name>
    <dbReference type="NCBI Taxonomy" id="759272"/>
    <lineage>
        <taxon>Eukaryota</taxon>
        <taxon>Fungi</taxon>
        <taxon>Dikarya</taxon>
        <taxon>Ascomycota</taxon>
        <taxon>Pezizomycotina</taxon>
        <taxon>Sordariomycetes</taxon>
        <taxon>Sordariomycetidae</taxon>
        <taxon>Sordariales</taxon>
        <taxon>Chaetomiaceae</taxon>
        <taxon>Thermochaetoides</taxon>
    </lineage>
</organism>
<dbReference type="OMA" id="VQYNMAR"/>
<evidence type="ECO:0000313" key="4">
    <source>
        <dbReference type="EMBL" id="EGS17306.1"/>
    </source>
</evidence>
<accession>G0SGG7</accession>
<dbReference type="STRING" id="759272.G0SGG7"/>
<dbReference type="PANTHER" id="PTHR16127:SF13">
    <property type="entry name" value="GH01188P"/>
    <property type="match status" value="1"/>
</dbReference>
<feature type="compositionally biased region" description="Low complexity" evidence="3">
    <location>
        <begin position="399"/>
        <end position="424"/>
    </location>
</feature>
<dbReference type="RefSeq" id="XP_006696924.1">
    <property type="nucleotide sequence ID" value="XM_006696861.1"/>
</dbReference>
<dbReference type="InterPro" id="IPR026183">
    <property type="entry name" value="Taxilin_fam"/>
</dbReference>
<dbReference type="HOGENOM" id="CLU_029275_2_0_1"/>
<feature type="region of interest" description="Disordered" evidence="3">
    <location>
        <begin position="121"/>
        <end position="147"/>
    </location>
</feature>